<dbReference type="EMBL" id="KV453841">
    <property type="protein sequence ID" value="ODV92282.1"/>
    <property type="molecule type" value="Genomic_DNA"/>
</dbReference>
<feature type="coiled-coil region" evidence="8">
    <location>
        <begin position="131"/>
        <end position="158"/>
    </location>
</feature>
<protein>
    <recommendedName>
        <fullName evidence="10">CP-type G domain-containing protein</fullName>
    </recommendedName>
</protein>
<dbReference type="OrthoDB" id="10266128at2759"/>
<dbReference type="InterPro" id="IPR050755">
    <property type="entry name" value="TRAFAC_YlqF/YawG_RiboMat"/>
</dbReference>
<evidence type="ECO:0000313" key="12">
    <source>
        <dbReference type="Proteomes" id="UP000095023"/>
    </source>
</evidence>
<dbReference type="GO" id="GO:0005730">
    <property type="term" value="C:nucleolus"/>
    <property type="evidence" value="ECO:0007669"/>
    <property type="project" value="UniProtKB-ARBA"/>
</dbReference>
<evidence type="ECO:0000256" key="9">
    <source>
        <dbReference type="SAM" id="MobiDB-lite"/>
    </source>
</evidence>
<evidence type="ECO:0000256" key="7">
    <source>
        <dbReference type="ARBA" id="ARBA00023242"/>
    </source>
</evidence>
<keyword evidence="5" id="KW-0653">Protein transport</keyword>
<dbReference type="GO" id="GO:0006364">
    <property type="term" value="P:rRNA processing"/>
    <property type="evidence" value="ECO:0007669"/>
    <property type="project" value="UniProtKB-ARBA"/>
</dbReference>
<keyword evidence="8" id="KW-0175">Coiled coil</keyword>
<dbReference type="GO" id="GO:0030684">
    <property type="term" value="C:preribosome"/>
    <property type="evidence" value="ECO:0007669"/>
    <property type="project" value="UniProtKB-ARBA"/>
</dbReference>
<feature type="region of interest" description="Disordered" evidence="9">
    <location>
        <begin position="22"/>
        <end position="55"/>
    </location>
</feature>
<dbReference type="Gene3D" id="3.40.50.300">
    <property type="entry name" value="P-loop containing nucleotide triphosphate hydrolases"/>
    <property type="match status" value="1"/>
</dbReference>
<dbReference type="PANTHER" id="PTHR11089:SF30">
    <property type="entry name" value="GUANINE NUCLEOTIDE-BINDING PROTEIN-LIKE 3 HOMOLOG"/>
    <property type="match status" value="1"/>
</dbReference>
<dbReference type="GO" id="GO:0005525">
    <property type="term" value="F:GTP binding"/>
    <property type="evidence" value="ECO:0007669"/>
    <property type="project" value="UniProtKB-KW"/>
</dbReference>
<dbReference type="SUPFAM" id="SSF52540">
    <property type="entry name" value="P-loop containing nucleoside triphosphate hydrolases"/>
    <property type="match status" value="1"/>
</dbReference>
<evidence type="ECO:0000256" key="6">
    <source>
        <dbReference type="ARBA" id="ARBA00023134"/>
    </source>
</evidence>
<feature type="compositionally biased region" description="Basic residues" evidence="9">
    <location>
        <begin position="22"/>
        <end position="34"/>
    </location>
</feature>
<sequence>MKVRKPTSKRLTTRMREGIKKKVAAHRKKMKKLAKKDPTWKSKRKADPGIPNSFPYKADLLAEVEEKKAAKELEKERLRQERKLQRGGENDSESDAEIDDAELDDVPETGSDVEIEDDSDTENANPMAALLDSAINAAEQYENDNDESNDEDDDSSENEWAEFVIDPKKESLEKSKQSYEKLFNQVVDSSDVILYILDARDPLATRSKQVEQAVLANPNKRLIYILNKVDLVPEPLLNKWLEYLRTMFPTIPFRAAHSTAAVNSKAQSLQDSAIGLIRSLKRYATNQGIKRYIMVGVVGYPNVGKSSIINALTGRIGGRKEVCPVGAEAGVTTHVREIKIDSRLKILDCPGIVFHYESSNTRLEEARLVKLSALPPRNITDPVLCAGAMLATIQKSPEQFEYLTQYYDLPPLANNSDAKQRTNEFLIHVARKRGRIGRGGVINMEGAAMSVINDWRDGRLQWWTEPPAVTTNDNKAVVAQWSKELDLDSLI</sequence>
<dbReference type="Proteomes" id="UP000095023">
    <property type="component" value="Unassembled WGS sequence"/>
</dbReference>
<feature type="compositionally biased region" description="Basic and acidic residues" evidence="9">
    <location>
        <begin position="73"/>
        <end position="89"/>
    </location>
</feature>
<dbReference type="InterPro" id="IPR014813">
    <property type="entry name" value="Gnl3_N_dom"/>
</dbReference>
<feature type="domain" description="CP-type G" evidence="10">
    <location>
        <begin position="179"/>
        <end position="355"/>
    </location>
</feature>
<keyword evidence="3" id="KW-0690">Ribosome biogenesis</keyword>
<evidence type="ECO:0000256" key="1">
    <source>
        <dbReference type="ARBA" id="ARBA00004123"/>
    </source>
</evidence>
<dbReference type="InterPro" id="IPR027417">
    <property type="entry name" value="P-loop_NTPase"/>
</dbReference>
<dbReference type="PROSITE" id="PS51721">
    <property type="entry name" value="G_CP"/>
    <property type="match status" value="1"/>
</dbReference>
<proteinExistence type="predicted"/>
<feature type="region of interest" description="Disordered" evidence="9">
    <location>
        <begin position="73"/>
        <end position="123"/>
    </location>
</feature>
<evidence type="ECO:0000256" key="8">
    <source>
        <dbReference type="SAM" id="Coils"/>
    </source>
</evidence>
<dbReference type="FunFam" id="1.10.1580.10:FF:000006">
    <property type="entry name" value="Nuclear GTP-binding protein NUG1"/>
    <property type="match status" value="1"/>
</dbReference>
<accession>A0A1E4TKL6</accession>
<reference evidence="12" key="1">
    <citation type="submission" date="2016-02" db="EMBL/GenBank/DDBJ databases">
        <title>Comparative genomics of biotechnologically important yeasts.</title>
        <authorList>
            <consortium name="DOE Joint Genome Institute"/>
            <person name="Riley R."/>
            <person name="Haridas S."/>
            <person name="Wolfe K.H."/>
            <person name="Lopes M.R."/>
            <person name="Hittinger C.T."/>
            <person name="Goker M."/>
            <person name="Salamov A."/>
            <person name="Wisecaver J."/>
            <person name="Long T.M."/>
            <person name="Aerts A.L."/>
            <person name="Barry K."/>
            <person name="Choi C."/>
            <person name="Clum A."/>
            <person name="Coughlan A.Y."/>
            <person name="Deshpande S."/>
            <person name="Douglass A.P."/>
            <person name="Hanson S.J."/>
            <person name="Klenk H.-P."/>
            <person name="Labutti K."/>
            <person name="Lapidus A."/>
            <person name="Lindquist E."/>
            <person name="Lipzen A."/>
            <person name="Meier-Kolthoff J.P."/>
            <person name="Ohm R.A."/>
            <person name="Otillar R.P."/>
            <person name="Pangilinan J."/>
            <person name="Peng Y."/>
            <person name="Rokas A."/>
            <person name="Rosa C.A."/>
            <person name="Scheuner C."/>
            <person name="Sibirny A.A."/>
            <person name="Slot J.C."/>
            <person name="Stielow J.B."/>
            <person name="Sun H."/>
            <person name="Kurtzman C.P."/>
            <person name="Blackwell M."/>
            <person name="Jeffries T.W."/>
            <person name="Grigoriev I.V."/>
        </authorList>
    </citation>
    <scope>NUCLEOTIDE SEQUENCE [LARGE SCALE GENOMIC DNA]</scope>
    <source>
        <strain evidence="12">NRRL Y-17796</strain>
    </source>
</reference>
<keyword evidence="12" id="KW-1185">Reference proteome</keyword>
<dbReference type="CDD" id="cd04178">
    <property type="entry name" value="Nucleostemin_like"/>
    <property type="match status" value="1"/>
</dbReference>
<dbReference type="GO" id="GO:0042273">
    <property type="term" value="P:ribosomal large subunit biogenesis"/>
    <property type="evidence" value="ECO:0007669"/>
    <property type="project" value="UniProtKB-ARBA"/>
</dbReference>
<dbReference type="GO" id="GO:0015031">
    <property type="term" value="P:protein transport"/>
    <property type="evidence" value="ECO:0007669"/>
    <property type="project" value="UniProtKB-KW"/>
</dbReference>
<dbReference type="Pfam" id="PF01926">
    <property type="entry name" value="MMR_HSR1"/>
    <property type="match status" value="1"/>
</dbReference>
<dbReference type="PRINTS" id="PR00326">
    <property type="entry name" value="GTP1OBG"/>
</dbReference>
<keyword evidence="4" id="KW-0547">Nucleotide-binding</keyword>
<keyword evidence="7" id="KW-0539">Nucleus</keyword>
<evidence type="ECO:0000256" key="5">
    <source>
        <dbReference type="ARBA" id="ARBA00022927"/>
    </source>
</evidence>
<evidence type="ECO:0000256" key="2">
    <source>
        <dbReference type="ARBA" id="ARBA00022448"/>
    </source>
</evidence>
<evidence type="ECO:0000256" key="3">
    <source>
        <dbReference type="ARBA" id="ARBA00022517"/>
    </source>
</evidence>
<keyword evidence="2" id="KW-0813">Transport</keyword>
<evidence type="ECO:0000259" key="10">
    <source>
        <dbReference type="PROSITE" id="PS51721"/>
    </source>
</evidence>
<keyword evidence="6" id="KW-0342">GTP-binding</keyword>
<evidence type="ECO:0000313" key="11">
    <source>
        <dbReference type="EMBL" id="ODV92282.1"/>
    </source>
</evidence>
<dbReference type="InterPro" id="IPR030378">
    <property type="entry name" value="G_CP_dom"/>
</dbReference>
<name>A0A1E4TKL6_9ASCO</name>
<comment type="subcellular location">
    <subcellularLocation>
        <location evidence="1">Nucleus</location>
    </subcellularLocation>
</comment>
<dbReference type="Gene3D" id="1.10.1580.10">
    <property type="match status" value="1"/>
</dbReference>
<gene>
    <name evidence="11" type="ORF">CANCADRAFT_42894</name>
</gene>
<dbReference type="PANTHER" id="PTHR11089">
    <property type="entry name" value="GTP-BINDING PROTEIN-RELATED"/>
    <property type="match status" value="1"/>
</dbReference>
<feature type="compositionally biased region" description="Acidic residues" evidence="9">
    <location>
        <begin position="90"/>
        <end position="121"/>
    </location>
</feature>
<dbReference type="Pfam" id="PF08701">
    <property type="entry name" value="GN3L_Grn1"/>
    <property type="match status" value="1"/>
</dbReference>
<dbReference type="InterPro" id="IPR006073">
    <property type="entry name" value="GTP-bd"/>
</dbReference>
<dbReference type="InterPro" id="IPR023179">
    <property type="entry name" value="GTP-bd_ortho_bundle_sf"/>
</dbReference>
<dbReference type="AlphaFoldDB" id="A0A1E4TKL6"/>
<organism evidence="11 12">
    <name type="scientific">Tortispora caseinolytica NRRL Y-17796</name>
    <dbReference type="NCBI Taxonomy" id="767744"/>
    <lineage>
        <taxon>Eukaryota</taxon>
        <taxon>Fungi</taxon>
        <taxon>Dikarya</taxon>
        <taxon>Ascomycota</taxon>
        <taxon>Saccharomycotina</taxon>
        <taxon>Trigonopsidomycetes</taxon>
        <taxon>Trigonopsidales</taxon>
        <taxon>Trigonopsidaceae</taxon>
        <taxon>Tortispora</taxon>
    </lineage>
</organism>
<evidence type="ECO:0000256" key="4">
    <source>
        <dbReference type="ARBA" id="ARBA00022741"/>
    </source>
</evidence>